<evidence type="ECO:0000256" key="5">
    <source>
        <dbReference type="ARBA" id="ARBA00082491"/>
    </source>
</evidence>
<dbReference type="InterPro" id="IPR041844">
    <property type="entry name" value="Plantacyanin"/>
</dbReference>
<dbReference type="Gene3D" id="2.60.40.420">
    <property type="entry name" value="Cupredoxins - blue copper proteins"/>
    <property type="match status" value="1"/>
</dbReference>
<proteinExistence type="predicted"/>
<dbReference type="GO" id="GO:0005886">
    <property type="term" value="C:plasma membrane"/>
    <property type="evidence" value="ECO:0007669"/>
    <property type="project" value="TreeGrafter"/>
</dbReference>
<keyword evidence="3" id="KW-1015">Disulfide bond</keyword>
<evidence type="ECO:0000256" key="1">
    <source>
        <dbReference type="ARBA" id="ARBA00022723"/>
    </source>
</evidence>
<keyword evidence="2" id="KW-0186">Copper</keyword>
<dbReference type="EMBL" id="CAMGYJ010000002">
    <property type="protein sequence ID" value="CAI0375716.1"/>
    <property type="molecule type" value="Genomic_DNA"/>
</dbReference>
<evidence type="ECO:0000259" key="7">
    <source>
        <dbReference type="PROSITE" id="PS51485"/>
    </source>
</evidence>
<dbReference type="InterPro" id="IPR028871">
    <property type="entry name" value="BlueCu_1_BS"/>
</dbReference>
<dbReference type="PROSITE" id="PS00196">
    <property type="entry name" value="COPPER_BLUE"/>
    <property type="match status" value="1"/>
</dbReference>
<dbReference type="InterPro" id="IPR003245">
    <property type="entry name" value="Phytocyanin_dom"/>
</dbReference>
<comment type="caution">
    <text evidence="8">The sequence shown here is derived from an EMBL/GenBank/DDBJ whole genome shotgun (WGS) entry which is preliminary data.</text>
</comment>
<keyword evidence="9" id="KW-1185">Reference proteome</keyword>
<dbReference type="GO" id="GO:0009055">
    <property type="term" value="F:electron transfer activity"/>
    <property type="evidence" value="ECO:0007669"/>
    <property type="project" value="InterPro"/>
</dbReference>
<keyword evidence="1" id="KW-0479">Metal-binding</keyword>
<name>A0AAV0GSS2_9ROSI</name>
<feature type="signal peptide" evidence="6">
    <location>
        <begin position="1"/>
        <end position="21"/>
    </location>
</feature>
<dbReference type="SUPFAM" id="SSF49503">
    <property type="entry name" value="Cupredoxins"/>
    <property type="match status" value="1"/>
</dbReference>
<reference evidence="8" key="1">
    <citation type="submission" date="2022-08" db="EMBL/GenBank/DDBJ databases">
        <authorList>
            <person name="Gutierrez-Valencia J."/>
        </authorList>
    </citation>
    <scope>NUCLEOTIDE SEQUENCE</scope>
</reference>
<dbReference type="AlphaFoldDB" id="A0AAV0GSS2"/>
<keyword evidence="6" id="KW-0732">Signal</keyword>
<dbReference type="Pfam" id="PF02298">
    <property type="entry name" value="Cu_bind_like"/>
    <property type="match status" value="1"/>
</dbReference>
<organism evidence="8 9">
    <name type="scientific">Linum tenue</name>
    <dbReference type="NCBI Taxonomy" id="586396"/>
    <lineage>
        <taxon>Eukaryota</taxon>
        <taxon>Viridiplantae</taxon>
        <taxon>Streptophyta</taxon>
        <taxon>Embryophyta</taxon>
        <taxon>Tracheophyta</taxon>
        <taxon>Spermatophyta</taxon>
        <taxon>Magnoliopsida</taxon>
        <taxon>eudicotyledons</taxon>
        <taxon>Gunneridae</taxon>
        <taxon>Pentapetalae</taxon>
        <taxon>rosids</taxon>
        <taxon>fabids</taxon>
        <taxon>Malpighiales</taxon>
        <taxon>Linaceae</taxon>
        <taxon>Linum</taxon>
    </lineage>
</organism>
<evidence type="ECO:0000256" key="3">
    <source>
        <dbReference type="ARBA" id="ARBA00023157"/>
    </source>
</evidence>
<gene>
    <name evidence="8" type="ORF">LITE_LOCUS714</name>
</gene>
<evidence type="ECO:0000256" key="4">
    <source>
        <dbReference type="ARBA" id="ARBA00071970"/>
    </source>
</evidence>
<accession>A0AAV0GSS2</accession>
<dbReference type="GO" id="GO:0046872">
    <property type="term" value="F:metal ion binding"/>
    <property type="evidence" value="ECO:0007669"/>
    <property type="project" value="UniProtKB-KW"/>
</dbReference>
<evidence type="ECO:0000313" key="8">
    <source>
        <dbReference type="EMBL" id="CAI0375716.1"/>
    </source>
</evidence>
<dbReference type="PANTHER" id="PTHR33021">
    <property type="entry name" value="BLUE COPPER PROTEIN"/>
    <property type="match status" value="1"/>
</dbReference>
<dbReference type="PANTHER" id="PTHR33021:SF9">
    <property type="entry name" value="PUTATIVE, EXPRESSED-RELATED"/>
    <property type="match status" value="1"/>
</dbReference>
<evidence type="ECO:0000256" key="2">
    <source>
        <dbReference type="ARBA" id="ARBA00023008"/>
    </source>
</evidence>
<evidence type="ECO:0000256" key="6">
    <source>
        <dbReference type="SAM" id="SignalP"/>
    </source>
</evidence>
<sequence length="123" mass="13429">MAQNNGAWCISLLILMFLCQAAFHAETAAAATYKIEWSFGVTDWPKGKHFKAGDVIVFHYPEGEHEVAVVDANGYKTCTVPAGAKVYTSGNDRVTLQRGNNYFICDIPQHCDQTGMKIAVTAA</sequence>
<feature type="domain" description="Phytocyanin" evidence="7">
    <location>
        <begin position="31"/>
        <end position="123"/>
    </location>
</feature>
<dbReference type="CDD" id="cd11013">
    <property type="entry name" value="Plantacyanin"/>
    <property type="match status" value="1"/>
</dbReference>
<dbReference type="InterPro" id="IPR008972">
    <property type="entry name" value="Cupredoxin"/>
</dbReference>
<protein>
    <recommendedName>
        <fullName evidence="4">Basic blue protein</fullName>
    </recommendedName>
    <alternativeName>
        <fullName evidence="5">Plantacyanin</fullName>
    </alternativeName>
</protein>
<dbReference type="PROSITE" id="PS51485">
    <property type="entry name" value="PHYTOCYANIN"/>
    <property type="match status" value="1"/>
</dbReference>
<dbReference type="InterPro" id="IPR039391">
    <property type="entry name" value="Phytocyanin-like"/>
</dbReference>
<dbReference type="FunFam" id="2.60.40.420:FF:000013">
    <property type="entry name" value="basic blue protein-like"/>
    <property type="match status" value="1"/>
</dbReference>
<dbReference type="Proteomes" id="UP001154282">
    <property type="component" value="Unassembled WGS sequence"/>
</dbReference>
<evidence type="ECO:0000313" key="9">
    <source>
        <dbReference type="Proteomes" id="UP001154282"/>
    </source>
</evidence>
<feature type="chain" id="PRO_5043964820" description="Basic blue protein" evidence="6">
    <location>
        <begin position="22"/>
        <end position="123"/>
    </location>
</feature>